<organism evidence="1 2">
    <name type="scientific">Brachionus plicatilis</name>
    <name type="common">Marine rotifer</name>
    <name type="synonym">Brachionus muelleri</name>
    <dbReference type="NCBI Taxonomy" id="10195"/>
    <lineage>
        <taxon>Eukaryota</taxon>
        <taxon>Metazoa</taxon>
        <taxon>Spiralia</taxon>
        <taxon>Gnathifera</taxon>
        <taxon>Rotifera</taxon>
        <taxon>Eurotatoria</taxon>
        <taxon>Monogononta</taxon>
        <taxon>Pseudotrocha</taxon>
        <taxon>Ploima</taxon>
        <taxon>Brachionidae</taxon>
        <taxon>Brachionus</taxon>
    </lineage>
</organism>
<dbReference type="EMBL" id="REGN01004461">
    <property type="protein sequence ID" value="RNA17406.1"/>
    <property type="molecule type" value="Genomic_DNA"/>
</dbReference>
<dbReference type="AlphaFoldDB" id="A0A3M7R1E5"/>
<accession>A0A3M7R1E5</accession>
<evidence type="ECO:0000313" key="2">
    <source>
        <dbReference type="Proteomes" id="UP000276133"/>
    </source>
</evidence>
<keyword evidence="2" id="KW-1185">Reference proteome</keyword>
<protein>
    <submittedName>
        <fullName evidence="1">Uncharacterized protein</fullName>
    </submittedName>
</protein>
<proteinExistence type="predicted"/>
<sequence>MSETESSFELESEEENIFERIKLSNKSKQKNYREKRKKELKNIYETEKDNDIHFDEVNKEEFESDSLNSEGIINNFLCFLKVALRKRNRNIYRDKSKKAEIGLQYM</sequence>
<evidence type="ECO:0000313" key="1">
    <source>
        <dbReference type="EMBL" id="RNA17406.1"/>
    </source>
</evidence>
<dbReference type="Proteomes" id="UP000276133">
    <property type="component" value="Unassembled WGS sequence"/>
</dbReference>
<reference evidence="1 2" key="1">
    <citation type="journal article" date="2018" name="Sci. Rep.">
        <title>Genomic signatures of local adaptation to the degree of environmental predictability in rotifers.</title>
        <authorList>
            <person name="Franch-Gras L."/>
            <person name="Hahn C."/>
            <person name="Garcia-Roger E.M."/>
            <person name="Carmona M.J."/>
            <person name="Serra M."/>
            <person name="Gomez A."/>
        </authorList>
    </citation>
    <scope>NUCLEOTIDE SEQUENCE [LARGE SCALE GENOMIC DNA]</scope>
    <source>
        <strain evidence="1">HYR1</strain>
    </source>
</reference>
<comment type="caution">
    <text evidence="1">The sequence shown here is derived from an EMBL/GenBank/DDBJ whole genome shotgun (WGS) entry which is preliminary data.</text>
</comment>
<gene>
    <name evidence="1" type="ORF">BpHYR1_013020</name>
</gene>
<name>A0A3M7R1E5_BRAPC</name>